<sequence>HVQCALSRADYQFYDGQWSVTEQGFACANWDTVTSTYKDYNNTCLEYTSTRYSSCYDQGGVIRDCYDLQKVYCSQYYHPPASYNYIGNILVDKVLYFTGIRQSYSININYGFYVHTVGVSVATPPNNWWLLADLKLQYRISAIRVDPYRNLYNVSFRTSNSWNRSLGDLAFEHWDTCFNWNFVEPLSTYYTFITCDTPQTARYLVLVSPVNNVGNARMDIDYLSVMGDE</sequence>
<proteinExistence type="predicted"/>
<dbReference type="AlphaFoldDB" id="A0A1I8JAN7"/>
<keyword evidence="1" id="KW-1185">Reference proteome</keyword>
<name>A0A1I8JAN7_9PLAT</name>
<dbReference type="WBParaSite" id="maker-uti_cns_0046377-snap-gene-0.8-mRNA-1">
    <property type="protein sequence ID" value="maker-uti_cns_0046377-snap-gene-0.8-mRNA-1"/>
    <property type="gene ID" value="maker-uti_cns_0046377-snap-gene-0.8"/>
</dbReference>
<evidence type="ECO:0000313" key="3">
    <source>
        <dbReference type="WBParaSite" id="maker-uti_cns_0046502-snap-gene-0.4-mRNA-1"/>
    </source>
</evidence>
<organism evidence="1 3">
    <name type="scientific">Macrostomum lignano</name>
    <dbReference type="NCBI Taxonomy" id="282301"/>
    <lineage>
        <taxon>Eukaryota</taxon>
        <taxon>Metazoa</taxon>
        <taxon>Spiralia</taxon>
        <taxon>Lophotrochozoa</taxon>
        <taxon>Platyhelminthes</taxon>
        <taxon>Rhabditophora</taxon>
        <taxon>Macrostomorpha</taxon>
        <taxon>Macrostomida</taxon>
        <taxon>Macrostomidae</taxon>
        <taxon>Macrostomum</taxon>
    </lineage>
</organism>
<evidence type="ECO:0000313" key="1">
    <source>
        <dbReference type="Proteomes" id="UP000095280"/>
    </source>
</evidence>
<evidence type="ECO:0000313" key="2">
    <source>
        <dbReference type="WBParaSite" id="maker-uti_cns_0046377-snap-gene-0.8-mRNA-1"/>
    </source>
</evidence>
<reference evidence="2 3" key="1">
    <citation type="submission" date="2016-11" db="UniProtKB">
        <authorList>
            <consortium name="WormBaseParasite"/>
        </authorList>
    </citation>
    <scope>IDENTIFICATION</scope>
</reference>
<dbReference type="WBParaSite" id="maker-uti_cns_0046502-snap-gene-0.4-mRNA-1">
    <property type="protein sequence ID" value="maker-uti_cns_0046502-snap-gene-0.4-mRNA-1"/>
    <property type="gene ID" value="maker-uti_cns_0046502-snap-gene-0.4"/>
</dbReference>
<dbReference type="Proteomes" id="UP000095280">
    <property type="component" value="Unplaced"/>
</dbReference>
<dbReference type="Gene3D" id="2.60.120.260">
    <property type="entry name" value="Galactose-binding domain-like"/>
    <property type="match status" value="1"/>
</dbReference>
<accession>A0A1I8JAN7</accession>
<protein>
    <submittedName>
        <fullName evidence="2 3">Spike protein</fullName>
    </submittedName>
</protein>